<proteinExistence type="predicted"/>
<name>A0A7J7JDF3_BUGNE</name>
<keyword evidence="2" id="KW-1185">Reference proteome</keyword>
<protein>
    <submittedName>
        <fullName evidence="1">Uncharacterized protein</fullName>
    </submittedName>
</protein>
<organism evidence="1 2">
    <name type="scientific">Bugula neritina</name>
    <name type="common">Brown bryozoan</name>
    <name type="synonym">Sertularia neritina</name>
    <dbReference type="NCBI Taxonomy" id="10212"/>
    <lineage>
        <taxon>Eukaryota</taxon>
        <taxon>Metazoa</taxon>
        <taxon>Spiralia</taxon>
        <taxon>Lophotrochozoa</taxon>
        <taxon>Bryozoa</taxon>
        <taxon>Gymnolaemata</taxon>
        <taxon>Cheilostomatida</taxon>
        <taxon>Flustrina</taxon>
        <taxon>Buguloidea</taxon>
        <taxon>Bugulidae</taxon>
        <taxon>Bugula</taxon>
    </lineage>
</organism>
<dbReference type="AlphaFoldDB" id="A0A7J7JDF3"/>
<evidence type="ECO:0000313" key="2">
    <source>
        <dbReference type="Proteomes" id="UP000593567"/>
    </source>
</evidence>
<dbReference type="EMBL" id="VXIV02002718">
    <property type="protein sequence ID" value="KAF6023408.1"/>
    <property type="molecule type" value="Genomic_DNA"/>
</dbReference>
<reference evidence="1" key="1">
    <citation type="submission" date="2020-06" db="EMBL/GenBank/DDBJ databases">
        <title>Draft genome of Bugula neritina, a colonial animal packing powerful symbionts and potential medicines.</title>
        <authorList>
            <person name="Rayko M."/>
        </authorList>
    </citation>
    <scope>NUCLEOTIDE SEQUENCE [LARGE SCALE GENOMIC DNA]</scope>
    <source>
        <strain evidence="1">Kwan_BN1</strain>
    </source>
</reference>
<gene>
    <name evidence="1" type="ORF">EB796_018274</name>
</gene>
<evidence type="ECO:0000313" key="1">
    <source>
        <dbReference type="EMBL" id="KAF6023408.1"/>
    </source>
</evidence>
<sequence length="96" mass="11429">MPRQIPGYSLRKRQRWIFYVPVPSEHETSGILGLDLNRPCREIYTCLARYLATLYEKRQRWIFYVPVPSEHETSGVLGPDLNRPSHIFQDLKYKVH</sequence>
<dbReference type="Proteomes" id="UP000593567">
    <property type="component" value="Unassembled WGS sequence"/>
</dbReference>
<comment type="caution">
    <text evidence="1">The sequence shown here is derived from an EMBL/GenBank/DDBJ whole genome shotgun (WGS) entry which is preliminary data.</text>
</comment>
<accession>A0A7J7JDF3</accession>